<keyword evidence="3" id="KW-0547">Nucleotide-binding</keyword>
<name>A0A382STB9_9ZZZZ</name>
<proteinExistence type="inferred from homology"/>
<keyword evidence="2" id="KW-0813">Transport</keyword>
<dbReference type="GO" id="GO:0005524">
    <property type="term" value="F:ATP binding"/>
    <property type="evidence" value="ECO:0007669"/>
    <property type="project" value="UniProtKB-KW"/>
</dbReference>
<protein>
    <recommendedName>
        <fullName evidence="5">ABC transporter domain-containing protein</fullName>
    </recommendedName>
</protein>
<dbReference type="SUPFAM" id="SSF52540">
    <property type="entry name" value="P-loop containing nucleoside triphosphate hydrolases"/>
    <property type="match status" value="1"/>
</dbReference>
<sequence>MDVRNLKKYFPIHKGFLRREVGAVRAVDDVSFKIYKGETVSLVGESGCGKTTVSRCIVRALDPTSGEISYSGEDREPVDLATISQS</sequence>
<gene>
    <name evidence="6" type="ORF">METZ01_LOCUS365272</name>
</gene>
<dbReference type="InterPro" id="IPR050319">
    <property type="entry name" value="ABC_transp_ATP-bind"/>
</dbReference>
<evidence type="ECO:0000256" key="3">
    <source>
        <dbReference type="ARBA" id="ARBA00022741"/>
    </source>
</evidence>
<evidence type="ECO:0000313" key="6">
    <source>
        <dbReference type="EMBL" id="SVD12418.1"/>
    </source>
</evidence>
<evidence type="ECO:0000256" key="2">
    <source>
        <dbReference type="ARBA" id="ARBA00022448"/>
    </source>
</evidence>
<dbReference type="EMBL" id="UINC01130987">
    <property type="protein sequence ID" value="SVD12418.1"/>
    <property type="molecule type" value="Genomic_DNA"/>
</dbReference>
<dbReference type="PANTHER" id="PTHR43776">
    <property type="entry name" value="TRANSPORT ATP-BINDING PROTEIN"/>
    <property type="match status" value="1"/>
</dbReference>
<dbReference type="Pfam" id="PF00005">
    <property type="entry name" value="ABC_tran"/>
    <property type="match status" value="1"/>
</dbReference>
<dbReference type="GO" id="GO:0016887">
    <property type="term" value="F:ATP hydrolysis activity"/>
    <property type="evidence" value="ECO:0007669"/>
    <property type="project" value="InterPro"/>
</dbReference>
<dbReference type="Gene3D" id="3.40.50.300">
    <property type="entry name" value="P-loop containing nucleotide triphosphate hydrolases"/>
    <property type="match status" value="1"/>
</dbReference>
<dbReference type="InterPro" id="IPR003439">
    <property type="entry name" value="ABC_transporter-like_ATP-bd"/>
</dbReference>
<keyword evidence="4" id="KW-0067">ATP-binding</keyword>
<organism evidence="6">
    <name type="scientific">marine metagenome</name>
    <dbReference type="NCBI Taxonomy" id="408172"/>
    <lineage>
        <taxon>unclassified sequences</taxon>
        <taxon>metagenomes</taxon>
        <taxon>ecological metagenomes</taxon>
    </lineage>
</organism>
<dbReference type="InterPro" id="IPR027417">
    <property type="entry name" value="P-loop_NTPase"/>
</dbReference>
<evidence type="ECO:0000256" key="1">
    <source>
        <dbReference type="ARBA" id="ARBA00005417"/>
    </source>
</evidence>
<reference evidence="6" key="1">
    <citation type="submission" date="2018-05" db="EMBL/GenBank/DDBJ databases">
        <authorList>
            <person name="Lanie J.A."/>
            <person name="Ng W.-L."/>
            <person name="Kazmierczak K.M."/>
            <person name="Andrzejewski T.M."/>
            <person name="Davidsen T.M."/>
            <person name="Wayne K.J."/>
            <person name="Tettelin H."/>
            <person name="Glass J.I."/>
            <person name="Rusch D."/>
            <person name="Podicherti R."/>
            <person name="Tsui H.-C.T."/>
            <person name="Winkler M.E."/>
        </authorList>
    </citation>
    <scope>NUCLEOTIDE SEQUENCE</scope>
</reference>
<dbReference type="PANTHER" id="PTHR43776:SF7">
    <property type="entry name" value="D,D-DIPEPTIDE TRANSPORT ATP-BINDING PROTEIN DDPF-RELATED"/>
    <property type="match status" value="1"/>
</dbReference>
<feature type="non-terminal residue" evidence="6">
    <location>
        <position position="86"/>
    </location>
</feature>
<comment type="similarity">
    <text evidence="1">Belongs to the ABC transporter superfamily.</text>
</comment>
<evidence type="ECO:0000256" key="4">
    <source>
        <dbReference type="ARBA" id="ARBA00022840"/>
    </source>
</evidence>
<accession>A0A382STB9</accession>
<evidence type="ECO:0000259" key="5">
    <source>
        <dbReference type="Pfam" id="PF00005"/>
    </source>
</evidence>
<feature type="domain" description="ABC transporter" evidence="5">
    <location>
        <begin position="28"/>
        <end position="76"/>
    </location>
</feature>
<dbReference type="AlphaFoldDB" id="A0A382STB9"/>